<dbReference type="PROSITE" id="PS00018">
    <property type="entry name" value="EF_HAND_1"/>
    <property type="match status" value="1"/>
</dbReference>
<dbReference type="InterPro" id="IPR018247">
    <property type="entry name" value="EF_Hand_1_Ca_BS"/>
</dbReference>
<dbReference type="PROSITE" id="PS51766">
    <property type="entry name" value="DOCKERIN"/>
    <property type="match status" value="1"/>
</dbReference>
<dbReference type="Proteomes" id="UP000186015">
    <property type="component" value="Unassembled WGS sequence"/>
</dbReference>
<feature type="domain" description="Dockerin" evidence="2">
    <location>
        <begin position="72"/>
        <end position="138"/>
    </location>
</feature>
<dbReference type="OrthoDB" id="2959655at2"/>
<name>A0A1H7PMB3_RUMAL</name>
<evidence type="ECO:0000256" key="1">
    <source>
        <dbReference type="SAM" id="SignalP"/>
    </source>
</evidence>
<dbReference type="GO" id="GO:0004553">
    <property type="term" value="F:hydrolase activity, hydrolyzing O-glycosyl compounds"/>
    <property type="evidence" value="ECO:0007669"/>
    <property type="project" value="InterPro"/>
</dbReference>
<dbReference type="RefSeq" id="WP_074835864.1">
    <property type="nucleotide sequence ID" value="NZ_FOAT01000023.1"/>
</dbReference>
<dbReference type="PROSITE" id="PS51257">
    <property type="entry name" value="PROKAR_LIPOPROTEIN"/>
    <property type="match status" value="1"/>
</dbReference>
<dbReference type="EMBL" id="FOAT01000023">
    <property type="protein sequence ID" value="SEL36564.1"/>
    <property type="molecule type" value="Genomic_DNA"/>
</dbReference>
<dbReference type="AlphaFoldDB" id="A0A1H7PMB3"/>
<feature type="signal peptide" evidence="1">
    <location>
        <begin position="1"/>
        <end position="26"/>
    </location>
</feature>
<evidence type="ECO:0000259" key="2">
    <source>
        <dbReference type="PROSITE" id="PS51766"/>
    </source>
</evidence>
<evidence type="ECO:0000313" key="4">
    <source>
        <dbReference type="Proteomes" id="UP000186015"/>
    </source>
</evidence>
<sequence>MKNPKSVAVVAAAAMTVSMVVMTACANDTTSESDSVKVGVVDVETTGTETAEAETSEAENADAETIVDVPEDVNKPGDVDGNSKANNTDLIKVAAHVKGRKLLTGAAQKAADVNGDGEINISDVIKIAAHVKGKKMLY</sequence>
<accession>A0A1H7PMB3</accession>
<dbReference type="InterPro" id="IPR036439">
    <property type="entry name" value="Dockerin_dom_sf"/>
</dbReference>
<dbReference type="GO" id="GO:0000272">
    <property type="term" value="P:polysaccharide catabolic process"/>
    <property type="evidence" value="ECO:0007669"/>
    <property type="project" value="InterPro"/>
</dbReference>
<dbReference type="InterPro" id="IPR002105">
    <property type="entry name" value="Dockerin_1_rpt"/>
</dbReference>
<organism evidence="3 4">
    <name type="scientific">Ruminococcus albus</name>
    <dbReference type="NCBI Taxonomy" id="1264"/>
    <lineage>
        <taxon>Bacteria</taxon>
        <taxon>Bacillati</taxon>
        <taxon>Bacillota</taxon>
        <taxon>Clostridia</taxon>
        <taxon>Eubacteriales</taxon>
        <taxon>Oscillospiraceae</taxon>
        <taxon>Ruminococcus</taxon>
    </lineage>
</organism>
<protein>
    <recommendedName>
        <fullName evidence="2">Dockerin domain-containing protein</fullName>
    </recommendedName>
</protein>
<dbReference type="InterPro" id="IPR016134">
    <property type="entry name" value="Dockerin_dom"/>
</dbReference>
<gene>
    <name evidence="3" type="ORF">SAMN05216469_1233</name>
</gene>
<dbReference type="CDD" id="cd14256">
    <property type="entry name" value="Dockerin_I"/>
    <property type="match status" value="1"/>
</dbReference>
<dbReference type="SUPFAM" id="SSF63446">
    <property type="entry name" value="Type I dockerin domain"/>
    <property type="match status" value="1"/>
</dbReference>
<dbReference type="Gene3D" id="1.10.1330.10">
    <property type="entry name" value="Dockerin domain"/>
    <property type="match status" value="1"/>
</dbReference>
<dbReference type="Pfam" id="PF00404">
    <property type="entry name" value="Dockerin_1"/>
    <property type="match status" value="1"/>
</dbReference>
<reference evidence="3 4" key="1">
    <citation type="submission" date="2016-10" db="EMBL/GenBank/DDBJ databases">
        <authorList>
            <person name="de Groot N.N."/>
        </authorList>
    </citation>
    <scope>NUCLEOTIDE SEQUENCE [LARGE SCALE GENOMIC DNA]</scope>
    <source>
        <strain evidence="3 4">KH2T6</strain>
    </source>
</reference>
<proteinExistence type="predicted"/>
<evidence type="ECO:0000313" key="3">
    <source>
        <dbReference type="EMBL" id="SEL36564.1"/>
    </source>
</evidence>
<feature type="chain" id="PRO_5010364290" description="Dockerin domain-containing protein" evidence="1">
    <location>
        <begin position="27"/>
        <end position="138"/>
    </location>
</feature>
<keyword evidence="1" id="KW-0732">Signal</keyword>